<evidence type="ECO:0000313" key="3">
    <source>
        <dbReference type="EMBL" id="AUY26264.1"/>
    </source>
</evidence>
<gene>
    <name evidence="3" type="ORF">C2E16_16030</name>
</gene>
<feature type="region of interest" description="Disordered" evidence="2">
    <location>
        <begin position="120"/>
        <end position="142"/>
    </location>
</feature>
<feature type="coiled-coil region" evidence="1">
    <location>
        <begin position="23"/>
        <end position="92"/>
    </location>
</feature>
<dbReference type="NCBIfam" id="TIGR03495">
    <property type="entry name" value="phage_LysB"/>
    <property type="match status" value="1"/>
</dbReference>
<dbReference type="InterPro" id="IPR020000">
    <property type="entry name" value="Phage_P2_LysB"/>
</dbReference>
<name>A0ABN5HCH5_9GAMM</name>
<evidence type="ECO:0008006" key="5">
    <source>
        <dbReference type="Google" id="ProtNLM"/>
    </source>
</evidence>
<dbReference type="Proteomes" id="UP000237673">
    <property type="component" value="Chromosome"/>
</dbReference>
<reference evidence="3 4" key="1">
    <citation type="submission" date="2018-01" db="EMBL/GenBank/DDBJ databases">
        <title>Complete and assembled Genome of Pantoea calida DSM22759T.</title>
        <authorList>
            <person name="Stevens M.J.A."/>
            <person name="Zurfluh K."/>
            <person name="Stephan R."/>
        </authorList>
    </citation>
    <scope>NUCLEOTIDE SEQUENCE [LARGE SCALE GENOMIC DNA]</scope>
    <source>
        <strain evidence="3 4">DSM 22759</strain>
    </source>
</reference>
<organism evidence="3 4">
    <name type="scientific">Mixta calida</name>
    <dbReference type="NCBI Taxonomy" id="665913"/>
    <lineage>
        <taxon>Bacteria</taxon>
        <taxon>Pseudomonadati</taxon>
        <taxon>Pseudomonadota</taxon>
        <taxon>Gammaproteobacteria</taxon>
        <taxon>Enterobacterales</taxon>
        <taxon>Erwiniaceae</taxon>
        <taxon>Mixta</taxon>
    </lineage>
</organism>
<keyword evidence="4" id="KW-1185">Reference proteome</keyword>
<accession>A0ABN5HCH5</accession>
<evidence type="ECO:0000313" key="4">
    <source>
        <dbReference type="Proteomes" id="UP000237673"/>
    </source>
</evidence>
<keyword evidence="1" id="KW-0175">Coiled coil</keyword>
<evidence type="ECO:0000256" key="2">
    <source>
        <dbReference type="SAM" id="MobiDB-lite"/>
    </source>
</evidence>
<sequence length="142" mass="16055">MMRLLLTVLLLAVAAICVQTWRLDRTEQANRSQKNALTALEAKLNQKNSQLIALNILTQTNSREQTRLYAAAEETRALLQTRQRHIEDLTRENEAYRRWAAAPLPAAAVRLRQRPAITGGQPYRDWLSQNNALPTAGSRPAQ</sequence>
<proteinExistence type="predicted"/>
<evidence type="ECO:0000256" key="1">
    <source>
        <dbReference type="SAM" id="Coils"/>
    </source>
</evidence>
<dbReference type="EMBL" id="CP026378">
    <property type="protein sequence ID" value="AUY26264.1"/>
    <property type="molecule type" value="Genomic_DNA"/>
</dbReference>
<protein>
    <recommendedName>
        <fullName evidence="5">LysB family phage lysis regulatory protein</fullName>
    </recommendedName>
</protein>